<keyword evidence="2" id="KW-1185">Reference proteome</keyword>
<dbReference type="Proteomes" id="UP001299068">
    <property type="component" value="Unassembled WGS sequence"/>
</dbReference>
<gene>
    <name evidence="1" type="ORF">K5V21_01810</name>
</gene>
<evidence type="ECO:0000313" key="2">
    <source>
        <dbReference type="Proteomes" id="UP001299068"/>
    </source>
</evidence>
<sequence length="19" mass="2281">MELQYLAQVDLTYSKDSFE</sequence>
<organism evidence="1 2">
    <name type="scientific">Clostridium sardiniense</name>
    <name type="common">Clostridium absonum</name>
    <dbReference type="NCBI Taxonomy" id="29369"/>
    <lineage>
        <taxon>Bacteria</taxon>
        <taxon>Bacillati</taxon>
        <taxon>Bacillota</taxon>
        <taxon>Clostridia</taxon>
        <taxon>Eubacteriales</taxon>
        <taxon>Clostridiaceae</taxon>
        <taxon>Clostridium</taxon>
    </lineage>
</organism>
<protein>
    <submittedName>
        <fullName evidence="1">Uncharacterized protein</fullName>
    </submittedName>
</protein>
<evidence type="ECO:0000313" key="1">
    <source>
        <dbReference type="EMBL" id="MBY0754183.1"/>
    </source>
</evidence>
<dbReference type="EMBL" id="JAIKTU010000001">
    <property type="protein sequence ID" value="MBY0754183.1"/>
    <property type="molecule type" value="Genomic_DNA"/>
</dbReference>
<comment type="caution">
    <text evidence="1">The sequence shown here is derived from an EMBL/GenBank/DDBJ whole genome shotgun (WGS) entry which is preliminary data.</text>
</comment>
<proteinExistence type="predicted"/>
<name>A0ABS7KTP3_CLOSR</name>
<reference evidence="1 2" key="1">
    <citation type="journal article" date="2021" name="Cell Host Microbe">
        <title>in vivo commensal control of Clostridioides difficile virulence.</title>
        <authorList>
            <person name="Girinathan B.P."/>
            <person name="Dibenedetto N."/>
            <person name="Worley J.N."/>
            <person name="Peltier J."/>
            <person name="Arrieta-Ortiz M.L."/>
            <person name="Rupa Christinal Immanuel S."/>
            <person name="Lavin R."/>
            <person name="Delaney M.L."/>
            <person name="Cummins C."/>
            <person name="Hoffmann M."/>
            <person name="Luo Y."/>
            <person name="Gonzalez-Escalona N."/>
            <person name="Allard M."/>
            <person name="Onderdonk A.B."/>
            <person name="Gerber G.K."/>
            <person name="Sonenshein A.L."/>
            <person name="Baliga N."/>
            <person name="Dupuy B."/>
            <person name="Bry L."/>
        </authorList>
    </citation>
    <scope>NUCLEOTIDE SEQUENCE [LARGE SCALE GENOMIC DNA]</scope>
    <source>
        <strain evidence="1 2">DSM 599</strain>
    </source>
</reference>
<accession>A0ABS7KTP3</accession>